<sequence>MIFFKHNIVFESAPNSLFLFENFKAGRLTNFFEQSLKTTSNLISLKSILLGGVYVTELKTLFWNFIFDCFFFNSFGLLPRTSTENGSLHIFFSIFVNNCLRIHFYMHFTIFFLKWDTPCIILMSSINQCKIIDFISLLNNAVNKLKYIPFF</sequence>
<organism evidence="1 2">
    <name type="scientific">Streptococcus sanguinis</name>
    <dbReference type="NCBI Taxonomy" id="1305"/>
    <lineage>
        <taxon>Bacteria</taxon>
        <taxon>Bacillati</taxon>
        <taxon>Bacillota</taxon>
        <taxon>Bacilli</taxon>
        <taxon>Lactobacillales</taxon>
        <taxon>Streptococcaceae</taxon>
        <taxon>Streptococcus</taxon>
    </lineage>
</organism>
<dbReference type="Proteomes" id="UP000269317">
    <property type="component" value="Unassembled WGS sequence"/>
</dbReference>
<evidence type="ECO:0000313" key="2">
    <source>
        <dbReference type="Proteomes" id="UP000269317"/>
    </source>
</evidence>
<dbReference type="EMBL" id="RJML01000011">
    <property type="protein sequence ID" value="RSI07500.1"/>
    <property type="molecule type" value="Genomic_DNA"/>
</dbReference>
<comment type="caution">
    <text evidence="1">The sequence shown here is derived from an EMBL/GenBank/DDBJ whole genome shotgun (WGS) entry which is preliminary data.</text>
</comment>
<gene>
    <name evidence="1" type="ORF">D8887_10770</name>
</gene>
<evidence type="ECO:0000313" key="1">
    <source>
        <dbReference type="EMBL" id="RSI07500.1"/>
    </source>
</evidence>
<proteinExistence type="predicted"/>
<accession>A0A3R9G3H0</accession>
<dbReference type="AlphaFoldDB" id="A0A3R9G3H0"/>
<reference evidence="1 2" key="1">
    <citation type="submission" date="2018-11" db="EMBL/GenBank/DDBJ databases">
        <title>Species Designations Belie Phenotypic and Genotypic Heterogeneity in Oral Streptococci.</title>
        <authorList>
            <person name="Velsko I."/>
        </authorList>
    </citation>
    <scope>NUCLEOTIDE SEQUENCE [LARGE SCALE GENOMIC DNA]</scope>
    <source>
        <strain evidence="1 2">KLC03</strain>
    </source>
</reference>
<name>A0A3R9G3H0_STRSA</name>
<protein>
    <submittedName>
        <fullName evidence="1">Uncharacterized protein</fullName>
    </submittedName>
</protein>